<reference evidence="3" key="1">
    <citation type="submission" date="2013-03" db="EMBL/GenBank/DDBJ databases">
        <title>The Genome Sequence of Anopheles dirus WRAIR2.</title>
        <authorList>
            <consortium name="The Broad Institute Genomics Platform"/>
            <person name="Neafsey D.E."/>
            <person name="Walton C."/>
            <person name="Walker B."/>
            <person name="Young S.K."/>
            <person name="Zeng Q."/>
            <person name="Gargeya S."/>
            <person name="Fitzgerald M."/>
            <person name="Haas B."/>
            <person name="Abouelleil A."/>
            <person name="Allen A.W."/>
            <person name="Alvarado L."/>
            <person name="Arachchi H.M."/>
            <person name="Berlin A.M."/>
            <person name="Chapman S.B."/>
            <person name="Gainer-Dewar J."/>
            <person name="Goldberg J."/>
            <person name="Griggs A."/>
            <person name="Gujja S."/>
            <person name="Hansen M."/>
            <person name="Howarth C."/>
            <person name="Imamovic A."/>
            <person name="Ireland A."/>
            <person name="Larimer J."/>
            <person name="McCowan C."/>
            <person name="Murphy C."/>
            <person name="Pearson M."/>
            <person name="Poon T.W."/>
            <person name="Priest M."/>
            <person name="Roberts A."/>
            <person name="Saif S."/>
            <person name="Shea T."/>
            <person name="Sisk P."/>
            <person name="Sykes S."/>
            <person name="Wortman J."/>
            <person name="Nusbaum C."/>
            <person name="Birren B."/>
        </authorList>
    </citation>
    <scope>NUCLEOTIDE SEQUENCE [LARGE SCALE GENOMIC DNA]</scope>
    <source>
        <strain evidence="3">WRAIR2</strain>
    </source>
</reference>
<proteinExistence type="predicted"/>
<evidence type="ECO:0008006" key="4">
    <source>
        <dbReference type="Google" id="ProtNLM"/>
    </source>
</evidence>
<evidence type="ECO:0000256" key="1">
    <source>
        <dbReference type="SAM" id="MobiDB-lite"/>
    </source>
</evidence>
<protein>
    <recommendedName>
        <fullName evidence="4">CHHC U11-48K-type domain-containing protein</fullName>
    </recommendedName>
</protein>
<feature type="compositionally biased region" description="Polar residues" evidence="1">
    <location>
        <begin position="207"/>
        <end position="220"/>
    </location>
</feature>
<reference evidence="2" key="2">
    <citation type="submission" date="2020-05" db="UniProtKB">
        <authorList>
            <consortium name="EnsemblMetazoa"/>
        </authorList>
    </citation>
    <scope>IDENTIFICATION</scope>
    <source>
        <strain evidence="2">WRAIR2</strain>
    </source>
</reference>
<feature type="region of interest" description="Disordered" evidence="1">
    <location>
        <begin position="207"/>
        <end position="277"/>
    </location>
</feature>
<keyword evidence="3" id="KW-1185">Reference proteome</keyword>
<dbReference type="VEuPathDB" id="VectorBase:ADIR003505"/>
<dbReference type="Proteomes" id="UP000075884">
    <property type="component" value="Unassembled WGS sequence"/>
</dbReference>
<dbReference type="AlphaFoldDB" id="A0A182N781"/>
<dbReference type="STRING" id="7168.A0A182N781"/>
<feature type="compositionally biased region" description="Basic residues" evidence="1">
    <location>
        <begin position="263"/>
        <end position="277"/>
    </location>
</feature>
<organism evidence="2 3">
    <name type="scientific">Anopheles dirus</name>
    <dbReference type="NCBI Taxonomy" id="7168"/>
    <lineage>
        <taxon>Eukaryota</taxon>
        <taxon>Metazoa</taxon>
        <taxon>Ecdysozoa</taxon>
        <taxon>Arthropoda</taxon>
        <taxon>Hexapoda</taxon>
        <taxon>Insecta</taxon>
        <taxon>Pterygota</taxon>
        <taxon>Neoptera</taxon>
        <taxon>Endopterygota</taxon>
        <taxon>Diptera</taxon>
        <taxon>Nematocera</taxon>
        <taxon>Culicoidea</taxon>
        <taxon>Culicidae</taxon>
        <taxon>Anophelinae</taxon>
        <taxon>Anopheles</taxon>
    </lineage>
</organism>
<dbReference type="EnsemblMetazoa" id="ADIR003505-RA">
    <property type="protein sequence ID" value="ADIR003505-PA"/>
    <property type="gene ID" value="ADIR003505"/>
</dbReference>
<name>A0A182N781_9DIPT</name>
<accession>A0A182N781</accession>
<feature type="region of interest" description="Disordered" evidence="1">
    <location>
        <begin position="168"/>
        <end position="187"/>
    </location>
</feature>
<feature type="compositionally biased region" description="Basic residues" evidence="1">
    <location>
        <begin position="242"/>
        <end position="253"/>
    </location>
</feature>
<evidence type="ECO:0000313" key="2">
    <source>
        <dbReference type="EnsemblMetazoa" id="ADIR003505-PA"/>
    </source>
</evidence>
<evidence type="ECO:0000313" key="3">
    <source>
        <dbReference type="Proteomes" id="UP000075884"/>
    </source>
</evidence>
<sequence>MESRKSTIQNLSSFIDECECRLNNILDNLRWSKESVRLSDFIIKDVESVGTDQPTNATDTFPPSFQAADSICSIKLDNITQAEAILEEVYSNPSFELGVSFEELTTRNPPSSLEDLHVNFTREERLALYNHALKNTTKPPEVPEVKIRYKRDERSEAKATSLAEIAAIERDARRRNPKHRVSRNPLTYNEQLKQLIQLQTEALTNHIQQSTEKPQTSSSHPNKESKRTRKSRSRSVDSDRRTNRKKKRHRSRTRERSNSDDRKHRKSHHKKHKKKHDRCPWAPFVDETATVCVCSPKSVLIERASIASPIGVDVACAFTYPTSATPTPASFSALRMASSAPVPSSRGAVRWDASPDNPYPSISPSFTHDESITTLIERTRGCGRFVVERRAQRSQPAEPGNAERTDASLRSTAHHHIRIAMLNEAKGISQGMGARGTGRGNGVIRSPKAIPNAKLSGRHIGQDARNKEGTDAIMSIRSTMPMPIATPVRWQDCSSSCGGVQEAAVSASLAAISANAVARAMVFSSVFEKHCSKSISFLSIVAATRHGSLSYMSPDSRPIFD</sequence>